<dbReference type="GO" id="GO:0000155">
    <property type="term" value="F:phosphorelay sensor kinase activity"/>
    <property type="evidence" value="ECO:0007669"/>
    <property type="project" value="InterPro"/>
</dbReference>
<dbReference type="Gene3D" id="6.10.340.10">
    <property type="match status" value="1"/>
</dbReference>
<dbReference type="Proteomes" id="UP000317691">
    <property type="component" value="Unassembled WGS sequence"/>
</dbReference>
<keyword evidence="6" id="KW-0808">Transferase</keyword>
<comment type="caution">
    <text evidence="13">The sequence shown here is derived from an EMBL/GenBank/DDBJ whole genome shotgun (WGS) entry which is preliminary data.</text>
</comment>
<accession>A0A538TJE2</accession>
<keyword evidence="7" id="KW-0547">Nucleotide-binding</keyword>
<evidence type="ECO:0000256" key="1">
    <source>
        <dbReference type="ARBA" id="ARBA00000085"/>
    </source>
</evidence>
<dbReference type="SMART" id="SM00304">
    <property type="entry name" value="HAMP"/>
    <property type="match status" value="1"/>
</dbReference>
<keyword evidence="5" id="KW-0597">Phosphoprotein</keyword>
<evidence type="ECO:0000256" key="8">
    <source>
        <dbReference type="ARBA" id="ARBA00022777"/>
    </source>
</evidence>
<dbReference type="InterPro" id="IPR003594">
    <property type="entry name" value="HATPase_dom"/>
</dbReference>
<evidence type="ECO:0000256" key="9">
    <source>
        <dbReference type="ARBA" id="ARBA00022840"/>
    </source>
</evidence>
<dbReference type="PROSITE" id="PS50109">
    <property type="entry name" value="HIS_KIN"/>
    <property type="match status" value="1"/>
</dbReference>
<dbReference type="Pfam" id="PF00512">
    <property type="entry name" value="HisKA"/>
    <property type="match status" value="1"/>
</dbReference>
<protein>
    <recommendedName>
        <fullName evidence="3">histidine kinase</fullName>
        <ecNumber evidence="3">2.7.13.3</ecNumber>
    </recommendedName>
</protein>
<organism evidence="13 14">
    <name type="scientific">Eiseniibacteriota bacterium</name>
    <dbReference type="NCBI Taxonomy" id="2212470"/>
    <lineage>
        <taxon>Bacteria</taxon>
        <taxon>Candidatus Eiseniibacteriota</taxon>
    </lineage>
</organism>
<dbReference type="InterPro" id="IPR004358">
    <property type="entry name" value="Sig_transdc_His_kin-like_C"/>
</dbReference>
<dbReference type="SMART" id="SM00388">
    <property type="entry name" value="HisKA"/>
    <property type="match status" value="1"/>
</dbReference>
<gene>
    <name evidence="13" type="ORF">E6K79_08855</name>
</gene>
<dbReference type="CDD" id="cd06225">
    <property type="entry name" value="HAMP"/>
    <property type="match status" value="1"/>
</dbReference>
<evidence type="ECO:0000313" key="14">
    <source>
        <dbReference type="Proteomes" id="UP000317691"/>
    </source>
</evidence>
<dbReference type="PANTHER" id="PTHR44936">
    <property type="entry name" value="SENSOR PROTEIN CREC"/>
    <property type="match status" value="1"/>
</dbReference>
<dbReference type="EC" id="2.7.13.3" evidence="3"/>
<dbReference type="PRINTS" id="PR00344">
    <property type="entry name" value="BCTRLSENSOR"/>
</dbReference>
<evidence type="ECO:0000259" key="12">
    <source>
        <dbReference type="PROSITE" id="PS50885"/>
    </source>
</evidence>
<evidence type="ECO:0000256" key="5">
    <source>
        <dbReference type="ARBA" id="ARBA00022553"/>
    </source>
</evidence>
<dbReference type="Gene3D" id="3.30.565.10">
    <property type="entry name" value="Histidine kinase-like ATPase, C-terminal domain"/>
    <property type="match status" value="1"/>
</dbReference>
<dbReference type="PROSITE" id="PS50885">
    <property type="entry name" value="HAMP"/>
    <property type="match status" value="1"/>
</dbReference>
<dbReference type="InterPro" id="IPR036890">
    <property type="entry name" value="HATPase_C_sf"/>
</dbReference>
<feature type="compositionally biased region" description="Polar residues" evidence="10">
    <location>
        <begin position="484"/>
        <end position="497"/>
    </location>
</feature>
<evidence type="ECO:0000256" key="2">
    <source>
        <dbReference type="ARBA" id="ARBA00004651"/>
    </source>
</evidence>
<proteinExistence type="predicted"/>
<dbReference type="InterPro" id="IPR050980">
    <property type="entry name" value="2C_sensor_his_kinase"/>
</dbReference>
<dbReference type="InterPro" id="IPR003661">
    <property type="entry name" value="HisK_dim/P_dom"/>
</dbReference>
<comment type="subcellular location">
    <subcellularLocation>
        <location evidence="2">Cell membrane</location>
        <topology evidence="2">Multi-pass membrane protein</topology>
    </subcellularLocation>
</comment>
<evidence type="ECO:0000256" key="3">
    <source>
        <dbReference type="ARBA" id="ARBA00012438"/>
    </source>
</evidence>
<evidence type="ECO:0000256" key="7">
    <source>
        <dbReference type="ARBA" id="ARBA00022741"/>
    </source>
</evidence>
<reference evidence="13 14" key="1">
    <citation type="journal article" date="2019" name="Nat. Microbiol.">
        <title>Mediterranean grassland soil C-N compound turnover is dependent on rainfall and depth, and is mediated by genomically divergent microorganisms.</title>
        <authorList>
            <person name="Diamond S."/>
            <person name="Andeer P.F."/>
            <person name="Li Z."/>
            <person name="Crits-Christoph A."/>
            <person name="Burstein D."/>
            <person name="Anantharaman K."/>
            <person name="Lane K.R."/>
            <person name="Thomas B.C."/>
            <person name="Pan C."/>
            <person name="Northen T.R."/>
            <person name="Banfield J.F."/>
        </authorList>
    </citation>
    <scope>NUCLEOTIDE SEQUENCE [LARGE SCALE GENOMIC DNA]</scope>
    <source>
        <strain evidence="13">WS_9</strain>
    </source>
</reference>
<dbReference type="PANTHER" id="PTHR44936:SF10">
    <property type="entry name" value="SENSOR PROTEIN RSTB"/>
    <property type="match status" value="1"/>
</dbReference>
<evidence type="ECO:0000256" key="6">
    <source>
        <dbReference type="ARBA" id="ARBA00022679"/>
    </source>
</evidence>
<dbReference type="InterPro" id="IPR005467">
    <property type="entry name" value="His_kinase_dom"/>
</dbReference>
<dbReference type="EMBL" id="VBOZ01000029">
    <property type="protein sequence ID" value="TMQ63748.1"/>
    <property type="molecule type" value="Genomic_DNA"/>
</dbReference>
<dbReference type="InterPro" id="IPR003660">
    <property type="entry name" value="HAMP_dom"/>
</dbReference>
<evidence type="ECO:0000313" key="13">
    <source>
        <dbReference type="EMBL" id="TMQ63748.1"/>
    </source>
</evidence>
<feature type="domain" description="Histidine kinase" evidence="11">
    <location>
        <begin position="331"/>
        <end position="541"/>
    </location>
</feature>
<dbReference type="Gene3D" id="1.10.287.130">
    <property type="match status" value="1"/>
</dbReference>
<dbReference type="Pfam" id="PF00672">
    <property type="entry name" value="HAMP"/>
    <property type="match status" value="1"/>
</dbReference>
<feature type="region of interest" description="Disordered" evidence="10">
    <location>
        <begin position="474"/>
        <end position="497"/>
    </location>
</feature>
<keyword evidence="8" id="KW-0418">Kinase</keyword>
<dbReference type="SUPFAM" id="SSF158472">
    <property type="entry name" value="HAMP domain-like"/>
    <property type="match status" value="1"/>
</dbReference>
<dbReference type="InterPro" id="IPR036097">
    <property type="entry name" value="HisK_dim/P_sf"/>
</dbReference>
<dbReference type="AlphaFoldDB" id="A0A538TJE2"/>
<dbReference type="SUPFAM" id="SSF47384">
    <property type="entry name" value="Homodimeric domain of signal transducing histidine kinase"/>
    <property type="match status" value="1"/>
</dbReference>
<evidence type="ECO:0000256" key="4">
    <source>
        <dbReference type="ARBA" id="ARBA00022475"/>
    </source>
</evidence>
<dbReference type="Pfam" id="PF02518">
    <property type="entry name" value="HATPase_c"/>
    <property type="match status" value="1"/>
</dbReference>
<dbReference type="GO" id="GO:0005886">
    <property type="term" value="C:plasma membrane"/>
    <property type="evidence" value="ECO:0007669"/>
    <property type="project" value="UniProtKB-SubCell"/>
</dbReference>
<evidence type="ECO:0000259" key="11">
    <source>
        <dbReference type="PROSITE" id="PS50109"/>
    </source>
</evidence>
<comment type="catalytic activity">
    <reaction evidence="1">
        <text>ATP + protein L-histidine = ADP + protein N-phospho-L-histidine.</text>
        <dbReference type="EC" id="2.7.13.3"/>
    </reaction>
</comment>
<dbReference type="CDD" id="cd00075">
    <property type="entry name" value="HATPase"/>
    <property type="match status" value="1"/>
</dbReference>
<name>A0A538TJE2_UNCEI</name>
<sequence>MKSLRARLIAGSALVALVPLAVAMYLLSQRVESMVRTQAAERLNAALGGLQTELDLDRARIDEQLQILAKDATLKRLYLLQPSGSRDLNDYVAERQSLLGLDFLRISNEAGAVIGDGSASPSASPPLAMSLDAPIRYEGKAVGAVSGGLFLDAAFLARLKQTGGMELAIHDGSGRLAAATIDSADAETLPARAGIERVRLGGRAYMSRSVMLKIGGPSPAIVTGLVSTASADQTIATLQWTSASLGLLGLGIAILLGTLWSSQISRPVERLANYSHKLAQGEWDEPLKFESVSELQTLVQALDRMRLDLTTYRDKLVTSERHAAWSQMARKVAHEVKNPLTPIAVSIADLKRSYESQRADFPEILDQAVRTISDEVETLKHLLQEFSDFARLPAPAFAPCRVSALLADLAALYNRDVTDGRLRFSPPAREITISADAGQIRQALINLIKNGLEAVDGSGEVVVTAAAQGDRAELSVSDTGPGLSAQQRAQPFQPGFTTKSHGSGLGLTIVERIVNEHRGAITVDSGAGTGTTFRMRLPLERRA</sequence>
<dbReference type="SMART" id="SM00387">
    <property type="entry name" value="HATPase_c"/>
    <property type="match status" value="1"/>
</dbReference>
<dbReference type="SUPFAM" id="SSF55874">
    <property type="entry name" value="ATPase domain of HSP90 chaperone/DNA topoisomerase II/histidine kinase"/>
    <property type="match status" value="1"/>
</dbReference>
<dbReference type="GO" id="GO:0005524">
    <property type="term" value="F:ATP binding"/>
    <property type="evidence" value="ECO:0007669"/>
    <property type="project" value="UniProtKB-KW"/>
</dbReference>
<keyword evidence="4" id="KW-0472">Membrane</keyword>
<keyword evidence="4" id="KW-1003">Cell membrane</keyword>
<feature type="domain" description="HAMP" evidence="12">
    <location>
        <begin position="262"/>
        <end position="314"/>
    </location>
</feature>
<evidence type="ECO:0000256" key="10">
    <source>
        <dbReference type="SAM" id="MobiDB-lite"/>
    </source>
</evidence>
<keyword evidence="9" id="KW-0067">ATP-binding</keyword>
<dbReference type="CDD" id="cd00082">
    <property type="entry name" value="HisKA"/>
    <property type="match status" value="1"/>
</dbReference>